<evidence type="ECO:0000313" key="1">
    <source>
        <dbReference type="EMBL" id="SBR38893.1"/>
    </source>
</evidence>
<gene>
    <name evidence="1" type="primary">BX936298.1</name>
</gene>
<feature type="non-terminal residue" evidence="1">
    <location>
        <position position="1"/>
    </location>
</feature>
<name>A0A1A8L352_9TELE</name>
<proteinExistence type="predicted"/>
<reference evidence="1" key="1">
    <citation type="submission" date="2016-05" db="EMBL/GenBank/DDBJ databases">
        <authorList>
            <person name="Lavstsen T."/>
            <person name="Jespersen J.S."/>
        </authorList>
    </citation>
    <scope>NUCLEOTIDE SEQUENCE</scope>
    <source>
        <tissue evidence="1">Brain</tissue>
    </source>
</reference>
<protein>
    <submittedName>
        <fullName evidence="1">Uncharacterized protein</fullName>
    </submittedName>
</protein>
<feature type="non-terminal residue" evidence="1">
    <location>
        <position position="66"/>
    </location>
</feature>
<organism evidence="1">
    <name type="scientific">Nothobranchius pienaari</name>
    <dbReference type="NCBI Taxonomy" id="704102"/>
    <lineage>
        <taxon>Eukaryota</taxon>
        <taxon>Metazoa</taxon>
        <taxon>Chordata</taxon>
        <taxon>Craniata</taxon>
        <taxon>Vertebrata</taxon>
        <taxon>Euteleostomi</taxon>
        <taxon>Actinopterygii</taxon>
        <taxon>Neopterygii</taxon>
        <taxon>Teleostei</taxon>
        <taxon>Neoteleostei</taxon>
        <taxon>Acanthomorphata</taxon>
        <taxon>Ovalentaria</taxon>
        <taxon>Atherinomorphae</taxon>
        <taxon>Cyprinodontiformes</taxon>
        <taxon>Nothobranchiidae</taxon>
        <taxon>Nothobranchius</taxon>
    </lineage>
</organism>
<sequence>HLHVLNLVLAETAHSVIESGSLFDLLNDTAVSILESYTRVSVWETEPRQKAQTHVVSGRDKMVSQT</sequence>
<dbReference type="EMBL" id="HAEF01001511">
    <property type="protein sequence ID" value="SBR38893.1"/>
    <property type="molecule type" value="Transcribed_RNA"/>
</dbReference>
<reference evidence="1" key="2">
    <citation type="submission" date="2016-06" db="EMBL/GenBank/DDBJ databases">
        <title>The genome of a short-lived fish provides insights into sex chromosome evolution and the genetic control of aging.</title>
        <authorList>
            <person name="Reichwald K."/>
            <person name="Felder M."/>
            <person name="Petzold A."/>
            <person name="Koch P."/>
            <person name="Groth M."/>
            <person name="Platzer M."/>
        </authorList>
    </citation>
    <scope>NUCLEOTIDE SEQUENCE</scope>
    <source>
        <tissue evidence="1">Brain</tissue>
    </source>
</reference>
<accession>A0A1A8L352</accession>
<dbReference type="AlphaFoldDB" id="A0A1A8L352"/>